<keyword evidence="4 7" id="KW-0540">Nuclease</keyword>
<evidence type="ECO:0000256" key="5">
    <source>
        <dbReference type="ARBA" id="ARBA00022801"/>
    </source>
</evidence>
<dbReference type="InterPro" id="IPR041796">
    <property type="entry name" value="Mre11_N"/>
</dbReference>
<gene>
    <name evidence="7" type="primary">sbcD</name>
    <name evidence="10" type="ORF">BDD43_4321</name>
</gene>
<protein>
    <recommendedName>
        <fullName evidence="3 7">Nuclease SbcCD subunit D</fullName>
    </recommendedName>
</protein>
<dbReference type="InterPro" id="IPR050535">
    <property type="entry name" value="DNA_Repair-Maintenance_Comp"/>
</dbReference>
<dbReference type="InterPro" id="IPR029052">
    <property type="entry name" value="Metallo-depent_PP-like"/>
</dbReference>
<evidence type="ECO:0000256" key="2">
    <source>
        <dbReference type="ARBA" id="ARBA00011322"/>
    </source>
</evidence>
<keyword evidence="7" id="KW-0255">Endonuclease</keyword>
<evidence type="ECO:0000313" key="10">
    <source>
        <dbReference type="EMBL" id="RKR84094.1"/>
    </source>
</evidence>
<comment type="subunit">
    <text evidence="2 7">Heterodimer of SbcC and SbcD.</text>
</comment>
<evidence type="ECO:0000256" key="1">
    <source>
        <dbReference type="ARBA" id="ARBA00010555"/>
    </source>
</evidence>
<evidence type="ECO:0000256" key="6">
    <source>
        <dbReference type="ARBA" id="ARBA00022839"/>
    </source>
</evidence>
<dbReference type="InterPro" id="IPR026843">
    <property type="entry name" value="SbcD_C"/>
</dbReference>
<dbReference type="RefSeq" id="WP_121199519.1">
    <property type="nucleotide sequence ID" value="NZ_RBKU01000001.1"/>
</dbReference>
<keyword evidence="5 7" id="KW-0378">Hydrolase</keyword>
<keyword evidence="7" id="KW-0235">DNA replication</keyword>
<dbReference type="AlphaFoldDB" id="A0A495J6U0"/>
<sequence>MKIIHTGDWHLGQLFYEYDRTFEHQMFLDWLTNLIAEQQADVLLISGDVFDLSNPSALTVRMFYTFLNKAVRANPDIQIIVTAGNHDSPSRLESPKPLLELSNIHIVGMIEKDLNGHINFEKLVIPLKNKQQQTEILCLAIPFLRMGDYPVIAECSDPYAEGVAEMYKQVNKYAIAQLKSGQSVIAMGHLYAAGAERSGNDEHERPILGNIECVSASAFPADLKYVALGHIHKAQKIGGLNHIRYCGSPIPMSFSETNYTHQVICFDFNNGEVENLHPIEIPTAIPLLRVPNNHRPIHEVLSAINELPDADGDLNIAPYLEAKVLLDGPEPGLRHKIETALKGKHARLAKIDVKHPVLESGGVTTFITNKKLEEIKPIEIFTKVYEAKYNVPVPEILTSLFNQVFQEVSQGESK</sequence>
<dbReference type="Pfam" id="PF12320">
    <property type="entry name" value="SbcD_C"/>
    <property type="match status" value="1"/>
</dbReference>
<evidence type="ECO:0000256" key="4">
    <source>
        <dbReference type="ARBA" id="ARBA00022722"/>
    </source>
</evidence>
<keyword evidence="6 7" id="KW-0269">Exonuclease</keyword>
<keyword evidence="11" id="KW-1185">Reference proteome</keyword>
<dbReference type="InterPro" id="IPR004843">
    <property type="entry name" value="Calcineurin-like_PHP"/>
</dbReference>
<evidence type="ECO:0000313" key="11">
    <source>
        <dbReference type="Proteomes" id="UP000268007"/>
    </source>
</evidence>
<dbReference type="PANTHER" id="PTHR30337">
    <property type="entry name" value="COMPONENT OF ATP-DEPENDENT DSDNA EXONUCLEASE"/>
    <property type="match status" value="1"/>
</dbReference>
<comment type="caution">
    <text evidence="10">The sequence shown here is derived from an EMBL/GenBank/DDBJ whole genome shotgun (WGS) entry which is preliminary data.</text>
</comment>
<evidence type="ECO:0000256" key="7">
    <source>
        <dbReference type="RuleBase" id="RU363069"/>
    </source>
</evidence>
<organism evidence="10 11">
    <name type="scientific">Mucilaginibacter gracilis</name>
    <dbReference type="NCBI Taxonomy" id="423350"/>
    <lineage>
        <taxon>Bacteria</taxon>
        <taxon>Pseudomonadati</taxon>
        <taxon>Bacteroidota</taxon>
        <taxon>Sphingobacteriia</taxon>
        <taxon>Sphingobacteriales</taxon>
        <taxon>Sphingobacteriaceae</taxon>
        <taxon>Mucilaginibacter</taxon>
    </lineage>
</organism>
<dbReference type="CDD" id="cd00840">
    <property type="entry name" value="MPP_Mre11_N"/>
    <property type="match status" value="1"/>
</dbReference>
<keyword evidence="7" id="KW-0233">DNA recombination</keyword>
<dbReference type="InterPro" id="IPR004593">
    <property type="entry name" value="SbcD"/>
</dbReference>
<comment type="similarity">
    <text evidence="1 7">Belongs to the SbcD family.</text>
</comment>
<dbReference type="NCBIfam" id="TIGR00619">
    <property type="entry name" value="sbcd"/>
    <property type="match status" value="1"/>
</dbReference>
<feature type="domain" description="Nuclease SbcCD subunit D C-terminal" evidence="9">
    <location>
        <begin position="286"/>
        <end position="388"/>
    </location>
</feature>
<dbReference type="OrthoDB" id="9773856at2"/>
<evidence type="ECO:0000259" key="8">
    <source>
        <dbReference type="Pfam" id="PF00149"/>
    </source>
</evidence>
<proteinExistence type="inferred from homology"/>
<name>A0A495J6U0_9SPHI</name>
<dbReference type="Proteomes" id="UP000268007">
    <property type="component" value="Unassembled WGS sequence"/>
</dbReference>
<dbReference type="GO" id="GO:0006260">
    <property type="term" value="P:DNA replication"/>
    <property type="evidence" value="ECO:0007669"/>
    <property type="project" value="UniProtKB-KW"/>
</dbReference>
<reference evidence="10 11" key="1">
    <citation type="submission" date="2018-10" db="EMBL/GenBank/DDBJ databases">
        <title>Genomic Encyclopedia of Archaeal and Bacterial Type Strains, Phase II (KMG-II): from individual species to whole genera.</title>
        <authorList>
            <person name="Goeker M."/>
        </authorList>
    </citation>
    <scope>NUCLEOTIDE SEQUENCE [LARGE SCALE GENOMIC DNA]</scope>
    <source>
        <strain evidence="10 11">DSM 18602</strain>
    </source>
</reference>
<dbReference type="GO" id="GO:0004519">
    <property type="term" value="F:endonuclease activity"/>
    <property type="evidence" value="ECO:0007669"/>
    <property type="project" value="UniProtKB-KW"/>
</dbReference>
<dbReference type="Gene3D" id="3.60.21.10">
    <property type="match status" value="1"/>
</dbReference>
<evidence type="ECO:0000259" key="9">
    <source>
        <dbReference type="Pfam" id="PF12320"/>
    </source>
</evidence>
<dbReference type="PANTHER" id="PTHR30337:SF0">
    <property type="entry name" value="NUCLEASE SBCCD SUBUNIT D"/>
    <property type="match status" value="1"/>
</dbReference>
<evidence type="ECO:0000256" key="3">
    <source>
        <dbReference type="ARBA" id="ARBA00013365"/>
    </source>
</evidence>
<dbReference type="EMBL" id="RBKU01000001">
    <property type="protein sequence ID" value="RKR84094.1"/>
    <property type="molecule type" value="Genomic_DNA"/>
</dbReference>
<dbReference type="Pfam" id="PF00149">
    <property type="entry name" value="Metallophos"/>
    <property type="match status" value="1"/>
</dbReference>
<dbReference type="SUPFAM" id="SSF56300">
    <property type="entry name" value="Metallo-dependent phosphatases"/>
    <property type="match status" value="1"/>
</dbReference>
<accession>A0A495J6U0</accession>
<comment type="function">
    <text evidence="7">SbcCD cleaves DNA hairpin structures. These structures can inhibit DNA replication and are intermediates in certain DNA recombination reactions. The complex acts as a 3'-&gt;5' double strand exonuclease that can open hairpins. It also has a 5' single-strand endonuclease activity.</text>
</comment>
<dbReference type="GO" id="GO:0006310">
    <property type="term" value="P:DNA recombination"/>
    <property type="evidence" value="ECO:0007669"/>
    <property type="project" value="UniProtKB-KW"/>
</dbReference>
<feature type="domain" description="Calcineurin-like phosphoesterase" evidence="8">
    <location>
        <begin position="1"/>
        <end position="233"/>
    </location>
</feature>
<dbReference type="GO" id="GO:0008408">
    <property type="term" value="F:3'-5' exonuclease activity"/>
    <property type="evidence" value="ECO:0007669"/>
    <property type="project" value="InterPro"/>
</dbReference>